<reference evidence="1" key="2">
    <citation type="submission" date="2025-09" db="UniProtKB">
        <authorList>
            <consortium name="Ensembl"/>
        </authorList>
    </citation>
    <scope>IDENTIFICATION</scope>
</reference>
<dbReference type="Ensembl" id="ENSLLET00000018079.1">
    <property type="protein sequence ID" value="ENSLLEP00000017420.1"/>
    <property type="gene ID" value="ENSLLEG00000011046.1"/>
</dbReference>
<sequence length="128" mass="14573">QTKWTTDMCDCCDDCGICCCALWCIPCMMCNTASEFGECLCLPLMDPMCMGYVGCSAICPPIMLAMRGSICDDSMISWIMEQQRPVFKKKKKKIELKKNSPHTDFCAQCYCAHVFARPFFLRALFLEE</sequence>
<keyword evidence="2" id="KW-1185">Reference proteome</keyword>
<proteinExistence type="predicted"/>
<dbReference type="GeneTree" id="ENSGT00940000163927"/>
<organism evidence="1 2">
    <name type="scientific">Leptobrachium leishanense</name>
    <name type="common">Leishan spiny toad</name>
    <dbReference type="NCBI Taxonomy" id="445787"/>
    <lineage>
        <taxon>Eukaryota</taxon>
        <taxon>Metazoa</taxon>
        <taxon>Chordata</taxon>
        <taxon>Craniata</taxon>
        <taxon>Vertebrata</taxon>
        <taxon>Euteleostomi</taxon>
        <taxon>Amphibia</taxon>
        <taxon>Batrachia</taxon>
        <taxon>Anura</taxon>
        <taxon>Pelobatoidea</taxon>
        <taxon>Megophryidae</taxon>
        <taxon>Leptobrachium</taxon>
    </lineage>
</organism>
<evidence type="ECO:0000313" key="2">
    <source>
        <dbReference type="Proteomes" id="UP000694569"/>
    </source>
</evidence>
<reference evidence="1" key="1">
    <citation type="submission" date="2025-08" db="UniProtKB">
        <authorList>
            <consortium name="Ensembl"/>
        </authorList>
    </citation>
    <scope>IDENTIFICATION</scope>
</reference>
<protein>
    <submittedName>
        <fullName evidence="1">Uncharacterized protein</fullName>
    </submittedName>
</protein>
<accession>A0A8C5PEL7</accession>
<evidence type="ECO:0000313" key="1">
    <source>
        <dbReference type="Ensembl" id="ENSLLEP00000017420.1"/>
    </source>
</evidence>
<name>A0A8C5PEL7_9ANUR</name>
<dbReference type="AlphaFoldDB" id="A0A8C5PEL7"/>
<dbReference type="Proteomes" id="UP000694569">
    <property type="component" value="Unplaced"/>
</dbReference>
<dbReference type="OrthoDB" id="1045822at2759"/>